<keyword evidence="4" id="KW-1185">Reference proteome</keyword>
<name>T0S078_SAPDV</name>
<evidence type="ECO:0000259" key="2">
    <source>
        <dbReference type="PROSITE" id="PS51704"/>
    </source>
</evidence>
<dbReference type="GeneID" id="19947456"/>
<protein>
    <recommendedName>
        <fullName evidence="2">GP-PDE domain-containing protein</fullName>
    </recommendedName>
</protein>
<dbReference type="InterPro" id="IPR030395">
    <property type="entry name" value="GP_PDE_dom"/>
</dbReference>
<dbReference type="GO" id="GO:0006629">
    <property type="term" value="P:lipid metabolic process"/>
    <property type="evidence" value="ECO:0007669"/>
    <property type="project" value="InterPro"/>
</dbReference>
<organism evidence="3 4">
    <name type="scientific">Saprolegnia diclina (strain VS20)</name>
    <dbReference type="NCBI Taxonomy" id="1156394"/>
    <lineage>
        <taxon>Eukaryota</taxon>
        <taxon>Sar</taxon>
        <taxon>Stramenopiles</taxon>
        <taxon>Oomycota</taxon>
        <taxon>Saprolegniomycetes</taxon>
        <taxon>Saprolegniales</taxon>
        <taxon>Saprolegniaceae</taxon>
        <taxon>Saprolegnia</taxon>
    </lineage>
</organism>
<dbReference type="SUPFAM" id="SSF52317">
    <property type="entry name" value="Class I glutamine amidotransferase-like"/>
    <property type="match status" value="1"/>
</dbReference>
<dbReference type="PANTHER" id="PTHR42695:SF5">
    <property type="entry name" value="GLUTAMINE AMIDOTRANSFERASE YLR126C-RELATED"/>
    <property type="match status" value="1"/>
</dbReference>
<feature type="compositionally biased region" description="Basic and acidic residues" evidence="1">
    <location>
        <begin position="988"/>
        <end position="997"/>
    </location>
</feature>
<feature type="domain" description="GP-PDE" evidence="2">
    <location>
        <begin position="531"/>
        <end position="836"/>
    </location>
</feature>
<dbReference type="SUPFAM" id="SSF51695">
    <property type="entry name" value="PLC-like phosphodiesterases"/>
    <property type="match status" value="1"/>
</dbReference>
<dbReference type="InterPro" id="IPR017946">
    <property type="entry name" value="PLC-like_Pdiesterase_TIM-brl"/>
</dbReference>
<sequence>MLDELAEETTSPDAHVFAAYEITNAQLPPSLRGGATHVVADALRVAASIDVSRRISTETHVLANRAIRHLSDGDQSVTLLAAYVAHNEARRVVQAGLQARASDIQRKWLHVKFRAIDHPARFEPPEIYPYLDLDDASAPEVDDDLLTLQIAQYKAVLDKRVAESREARRQEALAAAQQQKVTALRRRREVHAERHRLENIQHRWEYLVSLALRRDHASRLRRAKSAATDEADDDDVDRPPTYLAAKLFVERTLHVATLHAMWAVEMQSLAASTPDLVASDGGPVLRLCMLLCPNPFGAQFSALYQRYFAREGATIGVHFEWRVFDVGQLEFPTVALDEWAHGYLVCGGPGHDDDSLPLWHRSVVGFLAHLVSRHRRVGALGRGHSILAKALGGDVARVSPSRLDWNVLEEKVLSQQSVKTVVYAIPALHGDLVTCVPSAKVATSTPGPAYVTKFKTKTALSFDGHPECGTFILHMLARYLHAPATDAVPECAWPRGDALVARKLVQHYLAAQKAVDGPETVLSRRLPLRRMRIFAHKSCDPMLEFLSDTNEYLAFAFSENVDVVVLPICLSADKHPIVFGSTHLEALTDLAAIFPSYVRAHPPRVAVSDLSLAELKALTILHAFPNASGLKSPRGRGGYAGASESNRLQTLTTVLQFLARLHTAQRTSPLEIAFTFPEENESTFSAHDRDHIDELYTILRGALRVLHADMDDAIHVVSRDMPFLSTLHKLHPRWRTVLVVPRSIATPLRMTLQHDALAIAHFADAILIPKSHPVLLPDENNDSIAQIYHRAGVHVYVDLNDPYPTSLSLVKEHIKCQCLRVDGVFVSNPHTALDGFRLFASGHSYVDEVYEDIRQSFGLVAAMAEHEKLQRQIEPQNITYAHHAYQFPGNESASWSQRLRHLSPVMDHVLRLIAVDGDVEMERQVRGNYYSAPKRALPARPVTGRPLPLAVTAPVLGTSQQGRRCRTRVPGKRHTIGSLAAPCSPVVDRSEDIRSPERVMSVNQRRSVAPPSKSPLVTARRLRPPNR</sequence>
<evidence type="ECO:0000313" key="4">
    <source>
        <dbReference type="Proteomes" id="UP000030762"/>
    </source>
</evidence>
<dbReference type="Gene3D" id="3.40.50.880">
    <property type="match status" value="1"/>
</dbReference>
<accession>T0S078</accession>
<evidence type="ECO:0000313" key="3">
    <source>
        <dbReference type="EMBL" id="EQC35987.1"/>
    </source>
</evidence>
<dbReference type="Gene3D" id="3.20.20.190">
    <property type="entry name" value="Phosphatidylinositol (PI) phosphodiesterase"/>
    <property type="match status" value="1"/>
</dbReference>
<dbReference type="GO" id="GO:0008081">
    <property type="term" value="F:phosphoric diester hydrolase activity"/>
    <property type="evidence" value="ECO:0007669"/>
    <property type="project" value="InterPro"/>
</dbReference>
<reference evidence="3 4" key="1">
    <citation type="submission" date="2012-04" db="EMBL/GenBank/DDBJ databases">
        <title>The Genome Sequence of Saprolegnia declina VS20.</title>
        <authorList>
            <consortium name="The Broad Institute Genome Sequencing Platform"/>
            <person name="Russ C."/>
            <person name="Nusbaum C."/>
            <person name="Tyler B."/>
            <person name="van West P."/>
            <person name="Dieguez-Uribeondo J."/>
            <person name="de Bruijn I."/>
            <person name="Tripathy S."/>
            <person name="Jiang R."/>
            <person name="Young S.K."/>
            <person name="Zeng Q."/>
            <person name="Gargeya S."/>
            <person name="Fitzgerald M."/>
            <person name="Haas B."/>
            <person name="Abouelleil A."/>
            <person name="Alvarado L."/>
            <person name="Arachchi H.M."/>
            <person name="Berlin A."/>
            <person name="Chapman S.B."/>
            <person name="Goldberg J."/>
            <person name="Griggs A."/>
            <person name="Gujja S."/>
            <person name="Hansen M."/>
            <person name="Howarth C."/>
            <person name="Imamovic A."/>
            <person name="Larimer J."/>
            <person name="McCowen C."/>
            <person name="Montmayeur A."/>
            <person name="Murphy C."/>
            <person name="Neiman D."/>
            <person name="Pearson M."/>
            <person name="Priest M."/>
            <person name="Roberts A."/>
            <person name="Saif S."/>
            <person name="Shea T."/>
            <person name="Sisk P."/>
            <person name="Sykes S."/>
            <person name="Wortman J."/>
            <person name="Nusbaum C."/>
            <person name="Birren B."/>
        </authorList>
    </citation>
    <scope>NUCLEOTIDE SEQUENCE [LARGE SCALE GENOMIC DNA]</scope>
    <source>
        <strain evidence="3 4">VS20</strain>
    </source>
</reference>
<dbReference type="eggNOG" id="ENOG502SRCM">
    <property type="taxonomic scope" value="Eukaryota"/>
</dbReference>
<dbReference type="InParanoid" id="T0S078"/>
<dbReference type="VEuPathDB" id="FungiDB:SDRG_06729"/>
<proteinExistence type="predicted"/>
<dbReference type="OrthoDB" id="77894at2759"/>
<dbReference type="OMA" id="HAMWAVE"/>
<dbReference type="PROSITE" id="PS51704">
    <property type="entry name" value="GP_PDE"/>
    <property type="match status" value="1"/>
</dbReference>
<gene>
    <name evidence="3" type="ORF">SDRG_06729</name>
</gene>
<evidence type="ECO:0000256" key="1">
    <source>
        <dbReference type="SAM" id="MobiDB-lite"/>
    </source>
</evidence>
<dbReference type="GO" id="GO:0005829">
    <property type="term" value="C:cytosol"/>
    <property type="evidence" value="ECO:0007669"/>
    <property type="project" value="TreeGrafter"/>
</dbReference>
<dbReference type="EMBL" id="JH767149">
    <property type="protein sequence ID" value="EQC35987.1"/>
    <property type="molecule type" value="Genomic_DNA"/>
</dbReference>
<dbReference type="RefSeq" id="XP_008610749.1">
    <property type="nucleotide sequence ID" value="XM_008612527.1"/>
</dbReference>
<dbReference type="Proteomes" id="UP000030762">
    <property type="component" value="Unassembled WGS sequence"/>
</dbReference>
<feature type="region of interest" description="Disordered" evidence="1">
    <location>
        <begin position="985"/>
        <end position="1027"/>
    </location>
</feature>
<dbReference type="InterPro" id="IPR029062">
    <property type="entry name" value="Class_I_gatase-like"/>
</dbReference>
<dbReference type="AlphaFoldDB" id="T0S078"/>
<dbReference type="InterPro" id="IPR044992">
    <property type="entry name" value="ChyE-like"/>
</dbReference>
<dbReference type="PANTHER" id="PTHR42695">
    <property type="entry name" value="GLUTAMINE AMIDOTRANSFERASE YLR126C-RELATED"/>
    <property type="match status" value="1"/>
</dbReference>